<accession>A0A0K6ILK1</accession>
<dbReference type="Proteomes" id="UP000182769">
    <property type="component" value="Unassembled WGS sequence"/>
</dbReference>
<name>A0A0K6ILK1_9GAMM</name>
<evidence type="ECO:0000259" key="2">
    <source>
        <dbReference type="PROSITE" id="PS51371"/>
    </source>
</evidence>
<evidence type="ECO:0000313" key="3">
    <source>
        <dbReference type="EMBL" id="CUB03990.1"/>
    </source>
</evidence>
<reference evidence="4" key="1">
    <citation type="submission" date="2015-08" db="EMBL/GenBank/DDBJ databases">
        <authorList>
            <person name="Varghese N."/>
        </authorList>
    </citation>
    <scope>NUCLEOTIDE SEQUENCE [LARGE SCALE GENOMIC DNA]</scope>
    <source>
        <strain evidence="4">JCM 18476</strain>
    </source>
</reference>
<dbReference type="STRING" id="1137284.GCA_001418205_01849"/>
<evidence type="ECO:0000313" key="4">
    <source>
        <dbReference type="Proteomes" id="UP000182769"/>
    </source>
</evidence>
<keyword evidence="4" id="KW-1185">Reference proteome</keyword>
<protein>
    <submittedName>
        <fullName evidence="3">CBS domain</fullName>
    </submittedName>
</protein>
<gene>
    <name evidence="3" type="ORF">Ga0061065_10582</name>
</gene>
<dbReference type="InterPro" id="IPR000644">
    <property type="entry name" value="CBS_dom"/>
</dbReference>
<dbReference type="InterPro" id="IPR046342">
    <property type="entry name" value="CBS_dom_sf"/>
</dbReference>
<dbReference type="PROSITE" id="PS51371">
    <property type="entry name" value="CBS"/>
    <property type="match status" value="1"/>
</dbReference>
<dbReference type="AlphaFoldDB" id="A0A0K6ILK1"/>
<proteinExistence type="predicted"/>
<dbReference type="RefSeq" id="WP_055462950.1">
    <property type="nucleotide sequence ID" value="NZ_CYHG01000005.1"/>
</dbReference>
<evidence type="ECO:0000256" key="1">
    <source>
        <dbReference type="PROSITE-ProRule" id="PRU00703"/>
    </source>
</evidence>
<dbReference type="Pfam" id="PF00571">
    <property type="entry name" value="CBS"/>
    <property type="match status" value="1"/>
</dbReference>
<dbReference type="OrthoDB" id="5295117at2"/>
<organism evidence="3 4">
    <name type="scientific">Marinomonas fungiae</name>
    <dbReference type="NCBI Taxonomy" id="1137284"/>
    <lineage>
        <taxon>Bacteria</taxon>
        <taxon>Pseudomonadati</taxon>
        <taxon>Pseudomonadota</taxon>
        <taxon>Gammaproteobacteria</taxon>
        <taxon>Oceanospirillales</taxon>
        <taxon>Oceanospirillaceae</taxon>
        <taxon>Marinomonas</taxon>
    </lineage>
</organism>
<sequence>MKTLTYTSTKDIHNLTWPEVEHDVGLYTPALRVFTDFKDASPRLIEPNVRAEVLVDIMKKEHVRMKIVVDSLNNFLGVVSLEDLSEEAFIKHIANGYVRDELLAIDLMRPKEDLLAVTYKSLSNSDIESLIVSQKSNHHQHLLVVDEETMSIRGLVSANDIVRQLQLNIDVATSTSFAKLNDVLEHEYANSKRIRVA</sequence>
<keyword evidence="1" id="KW-0129">CBS domain</keyword>
<dbReference type="Gene3D" id="3.10.580.10">
    <property type="entry name" value="CBS-domain"/>
    <property type="match status" value="1"/>
</dbReference>
<dbReference type="SUPFAM" id="SSF54631">
    <property type="entry name" value="CBS-domain pair"/>
    <property type="match status" value="1"/>
</dbReference>
<feature type="domain" description="CBS" evidence="2">
    <location>
        <begin position="108"/>
        <end position="171"/>
    </location>
</feature>
<dbReference type="EMBL" id="CYHG01000005">
    <property type="protein sequence ID" value="CUB03990.1"/>
    <property type="molecule type" value="Genomic_DNA"/>
</dbReference>